<dbReference type="RefSeq" id="WP_309802169.1">
    <property type="nucleotide sequence ID" value="NZ_JAVDPW010000022.1"/>
</dbReference>
<gene>
    <name evidence="1" type="ORF">E9232_007130</name>
</gene>
<sequence>MSERRVEIAARLPLVFGLPGPEAAAAVGISASKFKEMVVDKRMPRPRRIDGRLVWDVDELRDAFKALPHEGGGDEEDTWADFR</sequence>
<organism evidence="1 2">
    <name type="scientific">Inquilinus ginsengisoli</name>
    <dbReference type="NCBI Taxonomy" id="363840"/>
    <lineage>
        <taxon>Bacteria</taxon>
        <taxon>Pseudomonadati</taxon>
        <taxon>Pseudomonadota</taxon>
        <taxon>Alphaproteobacteria</taxon>
        <taxon>Rhodospirillales</taxon>
        <taxon>Rhodospirillaceae</taxon>
        <taxon>Inquilinus</taxon>
    </lineage>
</organism>
<keyword evidence="1" id="KW-0238">DNA-binding</keyword>
<evidence type="ECO:0000313" key="1">
    <source>
        <dbReference type="EMBL" id="MDR6294575.1"/>
    </source>
</evidence>
<dbReference type="EMBL" id="JAVDPW010000022">
    <property type="protein sequence ID" value="MDR6294575.1"/>
    <property type="molecule type" value="Genomic_DNA"/>
</dbReference>
<keyword evidence="2" id="KW-1185">Reference proteome</keyword>
<name>A0ABU1K133_9PROT</name>
<dbReference type="GO" id="GO:0003677">
    <property type="term" value="F:DNA binding"/>
    <property type="evidence" value="ECO:0007669"/>
    <property type="project" value="UniProtKB-KW"/>
</dbReference>
<evidence type="ECO:0000313" key="2">
    <source>
        <dbReference type="Proteomes" id="UP001262410"/>
    </source>
</evidence>
<accession>A0ABU1K133</accession>
<protein>
    <submittedName>
        <fullName evidence="1">DNA-binding transcriptional regulator AlpA</fullName>
    </submittedName>
</protein>
<reference evidence="1 2" key="1">
    <citation type="submission" date="2023-07" db="EMBL/GenBank/DDBJ databases">
        <title>Sorghum-associated microbial communities from plants grown in Nebraska, USA.</title>
        <authorList>
            <person name="Schachtman D."/>
        </authorList>
    </citation>
    <scope>NUCLEOTIDE SEQUENCE [LARGE SCALE GENOMIC DNA]</scope>
    <source>
        <strain evidence="1 2">584</strain>
    </source>
</reference>
<proteinExistence type="predicted"/>
<comment type="caution">
    <text evidence="1">The sequence shown here is derived from an EMBL/GenBank/DDBJ whole genome shotgun (WGS) entry which is preliminary data.</text>
</comment>
<dbReference type="Proteomes" id="UP001262410">
    <property type="component" value="Unassembled WGS sequence"/>
</dbReference>